<keyword evidence="2" id="KW-1185">Reference proteome</keyword>
<name>A0AAV4III0_9GAST</name>
<proteinExistence type="predicted"/>
<organism evidence="1 2">
    <name type="scientific">Elysia marginata</name>
    <dbReference type="NCBI Taxonomy" id="1093978"/>
    <lineage>
        <taxon>Eukaryota</taxon>
        <taxon>Metazoa</taxon>
        <taxon>Spiralia</taxon>
        <taxon>Lophotrochozoa</taxon>
        <taxon>Mollusca</taxon>
        <taxon>Gastropoda</taxon>
        <taxon>Heterobranchia</taxon>
        <taxon>Euthyneura</taxon>
        <taxon>Panpulmonata</taxon>
        <taxon>Sacoglossa</taxon>
        <taxon>Placobranchoidea</taxon>
        <taxon>Plakobranchidae</taxon>
        <taxon>Elysia</taxon>
    </lineage>
</organism>
<dbReference type="AlphaFoldDB" id="A0AAV4III0"/>
<reference evidence="1 2" key="1">
    <citation type="journal article" date="2021" name="Elife">
        <title>Chloroplast acquisition without the gene transfer in kleptoplastic sea slugs, Plakobranchus ocellatus.</title>
        <authorList>
            <person name="Maeda T."/>
            <person name="Takahashi S."/>
            <person name="Yoshida T."/>
            <person name="Shimamura S."/>
            <person name="Takaki Y."/>
            <person name="Nagai Y."/>
            <person name="Toyoda A."/>
            <person name="Suzuki Y."/>
            <person name="Arimoto A."/>
            <person name="Ishii H."/>
            <person name="Satoh N."/>
            <person name="Nishiyama T."/>
            <person name="Hasebe M."/>
            <person name="Maruyama T."/>
            <person name="Minagawa J."/>
            <person name="Obokata J."/>
            <person name="Shigenobu S."/>
        </authorList>
    </citation>
    <scope>NUCLEOTIDE SEQUENCE [LARGE SCALE GENOMIC DNA]</scope>
</reference>
<protein>
    <submittedName>
        <fullName evidence="1">Uncharacterized protein</fullName>
    </submittedName>
</protein>
<sequence length="97" mass="11236">MYLLSLKLKHEQPHTSTPTATSDLLIPGAECFHEISTPRRYIKRQRDTQNVEGDGDVRYSKCSVYDVKPPPQFQYHGAPRIAWISIGFCPHHSYRKH</sequence>
<comment type="caution">
    <text evidence="1">The sequence shown here is derived from an EMBL/GenBank/DDBJ whole genome shotgun (WGS) entry which is preliminary data.</text>
</comment>
<evidence type="ECO:0000313" key="2">
    <source>
        <dbReference type="Proteomes" id="UP000762676"/>
    </source>
</evidence>
<evidence type="ECO:0000313" key="1">
    <source>
        <dbReference type="EMBL" id="GFS08516.1"/>
    </source>
</evidence>
<dbReference type="Proteomes" id="UP000762676">
    <property type="component" value="Unassembled WGS sequence"/>
</dbReference>
<accession>A0AAV4III0</accession>
<gene>
    <name evidence="1" type="ORF">ElyMa_003016200</name>
</gene>
<dbReference type="EMBL" id="BMAT01006219">
    <property type="protein sequence ID" value="GFS08516.1"/>
    <property type="molecule type" value="Genomic_DNA"/>
</dbReference>